<evidence type="ECO:0000313" key="2">
    <source>
        <dbReference type="Proteomes" id="UP000811899"/>
    </source>
</evidence>
<dbReference type="SUPFAM" id="SSF48619">
    <property type="entry name" value="Phospholipase A2, PLA2"/>
    <property type="match status" value="1"/>
</dbReference>
<protein>
    <recommendedName>
        <fullName evidence="3">DUF1353 domain-containing protein</fullName>
    </recommendedName>
</protein>
<sequence>MIKLYAPDSYVAASAAVRCQVVNGCGPGGWKVDLIPDTMWGLSVAPACDIHDWMYATGQTIADKDEADRTFLNNVLRLIDGADGWFNQLWLVKKLRRLRAREYYEAVHLFGGPAFWVGKNPDTHLIAAGEASARA</sequence>
<dbReference type="GO" id="GO:0050482">
    <property type="term" value="P:arachidonate secretion"/>
    <property type="evidence" value="ECO:0007669"/>
    <property type="project" value="InterPro"/>
</dbReference>
<gene>
    <name evidence="1" type="ORF">KI809_15635</name>
</gene>
<dbReference type="GO" id="GO:0006644">
    <property type="term" value="P:phospholipid metabolic process"/>
    <property type="evidence" value="ECO:0007669"/>
    <property type="project" value="InterPro"/>
</dbReference>
<dbReference type="RefSeq" id="WP_214172504.1">
    <property type="nucleotide sequence ID" value="NZ_JAHCVJ010000006.1"/>
</dbReference>
<dbReference type="AlphaFoldDB" id="A0AAW4LF02"/>
<dbReference type="Gene3D" id="1.20.90.10">
    <property type="entry name" value="Phospholipase A2 domain"/>
    <property type="match status" value="1"/>
</dbReference>
<name>A0AAW4LF02_9BACT</name>
<dbReference type="InterPro" id="IPR036444">
    <property type="entry name" value="PLipase_A2_dom_sf"/>
</dbReference>
<evidence type="ECO:0000313" key="1">
    <source>
        <dbReference type="EMBL" id="MBT0665741.1"/>
    </source>
</evidence>
<reference evidence="1 2" key="1">
    <citation type="submission" date="2021-05" db="EMBL/GenBank/DDBJ databases">
        <title>The draft genome of Geobacter pelophilus DSM 12255.</title>
        <authorList>
            <person name="Xu Z."/>
            <person name="Masuda Y."/>
            <person name="Itoh H."/>
            <person name="Senoo K."/>
        </authorList>
    </citation>
    <scope>NUCLEOTIDE SEQUENCE [LARGE SCALE GENOMIC DNA]</scope>
    <source>
        <strain evidence="1 2">DSM 12255</strain>
    </source>
</reference>
<evidence type="ECO:0008006" key="3">
    <source>
        <dbReference type="Google" id="ProtNLM"/>
    </source>
</evidence>
<dbReference type="EMBL" id="JAHCVJ010000006">
    <property type="protein sequence ID" value="MBT0665741.1"/>
    <property type="molecule type" value="Genomic_DNA"/>
</dbReference>
<dbReference type="GO" id="GO:0004623">
    <property type="term" value="F:phospholipase A2 activity"/>
    <property type="evidence" value="ECO:0007669"/>
    <property type="project" value="InterPro"/>
</dbReference>
<organism evidence="1 2">
    <name type="scientific">Geoanaerobacter pelophilus</name>
    <dbReference type="NCBI Taxonomy" id="60036"/>
    <lineage>
        <taxon>Bacteria</taxon>
        <taxon>Pseudomonadati</taxon>
        <taxon>Thermodesulfobacteriota</taxon>
        <taxon>Desulfuromonadia</taxon>
        <taxon>Geobacterales</taxon>
        <taxon>Geobacteraceae</taxon>
        <taxon>Geoanaerobacter</taxon>
    </lineage>
</organism>
<comment type="caution">
    <text evidence="1">The sequence shown here is derived from an EMBL/GenBank/DDBJ whole genome shotgun (WGS) entry which is preliminary data.</text>
</comment>
<dbReference type="Proteomes" id="UP000811899">
    <property type="component" value="Unassembled WGS sequence"/>
</dbReference>
<accession>A0AAW4LF02</accession>
<proteinExistence type="predicted"/>
<keyword evidence="2" id="KW-1185">Reference proteome</keyword>